<sequence length="306" mass="33649">MIGIEEVAYYIPPNRHSNYNYLEKFSLDSSFIENKLGVRQVAIASPSETTFDLCTQAYTELLKKVTINSNEIDCISVVTQTPGENIPHIAGKIHGYINAPPTCACFDISLGCSGYVYGLTILKALMESQGYNRGLLFTCDPYSKIINPDDKNTSLLFGDAATVTLLSHEPVLSIGVSTNNTLGKGAQELKTENGNLVMNGRAVYNFCVQNIPQDVKKALSLNRVNIEDIDMFILHQGSKFIVDSIRQRLGIAAEKVPFFAHEYGNTVSSSIPIILSDFIDKNHVKKILISGFGVGLSWATNVLMRI</sequence>
<comment type="caution">
    <text evidence="5">The sequence shown here is derived from an EMBL/GenBank/DDBJ whole genome shotgun (WGS) entry which is preliminary data.</text>
</comment>
<evidence type="ECO:0000259" key="3">
    <source>
        <dbReference type="Pfam" id="PF08541"/>
    </source>
</evidence>
<dbReference type="SUPFAM" id="SSF53901">
    <property type="entry name" value="Thiolase-like"/>
    <property type="match status" value="1"/>
</dbReference>
<evidence type="ECO:0000256" key="2">
    <source>
        <dbReference type="ARBA" id="ARBA00023315"/>
    </source>
</evidence>
<accession>A0ABT5AMG1</accession>
<name>A0ABT5AMG1_9CYAN</name>
<keyword evidence="1" id="KW-0808">Transferase</keyword>
<dbReference type="Proteomes" id="UP001212499">
    <property type="component" value="Unassembled WGS sequence"/>
</dbReference>
<dbReference type="Pfam" id="PF08541">
    <property type="entry name" value="ACP_syn_III_C"/>
    <property type="match status" value="1"/>
</dbReference>
<dbReference type="InterPro" id="IPR013747">
    <property type="entry name" value="ACP_syn_III_C"/>
</dbReference>
<organism evidence="5 6">
    <name type="scientific">Anabaenopsis arnoldii</name>
    <dbReference type="NCBI Taxonomy" id="2152938"/>
    <lineage>
        <taxon>Bacteria</taxon>
        <taxon>Bacillati</taxon>
        <taxon>Cyanobacteriota</taxon>
        <taxon>Cyanophyceae</taxon>
        <taxon>Nostocales</taxon>
        <taxon>Nodulariaceae</taxon>
        <taxon>Anabaenopsis</taxon>
    </lineage>
</organism>
<dbReference type="RefSeq" id="WP_271731044.1">
    <property type="nucleotide sequence ID" value="NZ_JANQDP010000032.1"/>
</dbReference>
<dbReference type="Pfam" id="PF08545">
    <property type="entry name" value="ACP_syn_III"/>
    <property type="match status" value="1"/>
</dbReference>
<evidence type="ECO:0000313" key="6">
    <source>
        <dbReference type="Proteomes" id="UP001212499"/>
    </source>
</evidence>
<dbReference type="EMBL" id="JAQMUH010000033">
    <property type="protein sequence ID" value="MDB9538493.1"/>
    <property type="molecule type" value="Genomic_DNA"/>
</dbReference>
<gene>
    <name evidence="5" type="ORF">PN457_02235</name>
</gene>
<dbReference type="Gene3D" id="3.40.47.10">
    <property type="match status" value="1"/>
</dbReference>
<dbReference type="InterPro" id="IPR013751">
    <property type="entry name" value="ACP_syn_III_N"/>
</dbReference>
<feature type="domain" description="Beta-ketoacyl-[acyl-carrier-protein] synthase III C-terminal" evidence="3">
    <location>
        <begin position="222"/>
        <end position="303"/>
    </location>
</feature>
<evidence type="ECO:0000313" key="5">
    <source>
        <dbReference type="EMBL" id="MDB9538493.1"/>
    </source>
</evidence>
<keyword evidence="2" id="KW-0012">Acyltransferase</keyword>
<evidence type="ECO:0000259" key="4">
    <source>
        <dbReference type="Pfam" id="PF08545"/>
    </source>
</evidence>
<dbReference type="InterPro" id="IPR016039">
    <property type="entry name" value="Thiolase-like"/>
</dbReference>
<dbReference type="CDD" id="cd00830">
    <property type="entry name" value="KAS_III"/>
    <property type="match status" value="1"/>
</dbReference>
<dbReference type="PANTHER" id="PTHR34069">
    <property type="entry name" value="3-OXOACYL-[ACYL-CARRIER-PROTEIN] SYNTHASE 3"/>
    <property type="match status" value="1"/>
</dbReference>
<keyword evidence="6" id="KW-1185">Reference proteome</keyword>
<reference evidence="5 6" key="1">
    <citation type="submission" date="2023-01" db="EMBL/GenBank/DDBJ databases">
        <title>Genomes from the Australian National Cyanobacteria Reference Collection.</title>
        <authorList>
            <person name="Willis A."/>
            <person name="Lee E.M.F."/>
        </authorList>
    </citation>
    <scope>NUCLEOTIDE SEQUENCE [LARGE SCALE GENOMIC DNA]</scope>
    <source>
        <strain evidence="5 6">CS-1033</strain>
    </source>
</reference>
<dbReference type="PANTHER" id="PTHR34069:SF2">
    <property type="entry name" value="BETA-KETOACYL-[ACYL-CARRIER-PROTEIN] SYNTHASE III"/>
    <property type="match status" value="1"/>
</dbReference>
<feature type="domain" description="Beta-ketoacyl-[acyl-carrier-protein] synthase III N-terminal" evidence="4">
    <location>
        <begin position="106"/>
        <end position="169"/>
    </location>
</feature>
<protein>
    <submittedName>
        <fullName evidence="5">Ketoacyl-ACP synthase III</fullName>
    </submittedName>
</protein>
<proteinExistence type="predicted"/>
<evidence type="ECO:0000256" key="1">
    <source>
        <dbReference type="ARBA" id="ARBA00022679"/>
    </source>
</evidence>